<reference evidence="3 4" key="1">
    <citation type="journal article" date="2015" name="Nature">
        <title>rRNA introns, odd ribosomes, and small enigmatic genomes across a large radiation of phyla.</title>
        <authorList>
            <person name="Brown C.T."/>
            <person name="Hug L.A."/>
            <person name="Thomas B.C."/>
            <person name="Sharon I."/>
            <person name="Castelle C.J."/>
            <person name="Singh A."/>
            <person name="Wilkins M.J."/>
            <person name="Williams K.H."/>
            <person name="Banfield J.F."/>
        </authorList>
    </citation>
    <scope>NUCLEOTIDE SEQUENCE [LARGE SCALE GENOMIC DNA]</scope>
</reference>
<dbReference type="GO" id="GO:0016616">
    <property type="term" value="F:oxidoreductase activity, acting on the CH-OH group of donors, NAD or NADP as acceptor"/>
    <property type="evidence" value="ECO:0007669"/>
    <property type="project" value="TreeGrafter"/>
</dbReference>
<dbReference type="Gene3D" id="3.40.50.720">
    <property type="entry name" value="NAD(P)-binding Rossmann-like Domain"/>
    <property type="match status" value="1"/>
</dbReference>
<dbReference type="InterPro" id="IPR002347">
    <property type="entry name" value="SDR_fam"/>
</dbReference>
<evidence type="ECO:0000313" key="4">
    <source>
        <dbReference type="Proteomes" id="UP000034201"/>
    </source>
</evidence>
<organism evidence="3 4">
    <name type="scientific">Candidatus Adlerbacteria bacterium GW2011_GWC1_50_9</name>
    <dbReference type="NCBI Taxonomy" id="1618608"/>
    <lineage>
        <taxon>Bacteria</taxon>
        <taxon>Candidatus Adleribacteriota</taxon>
    </lineage>
</organism>
<dbReference type="Proteomes" id="UP000034201">
    <property type="component" value="Unassembled WGS sequence"/>
</dbReference>
<evidence type="ECO:0000256" key="2">
    <source>
        <dbReference type="ARBA" id="ARBA00023002"/>
    </source>
</evidence>
<evidence type="ECO:0000313" key="3">
    <source>
        <dbReference type="EMBL" id="KKW21456.1"/>
    </source>
</evidence>
<dbReference type="AlphaFoldDB" id="A0A0G1WRP1"/>
<accession>A0A0G1WRP1</accession>
<comment type="caution">
    <text evidence="3">The sequence shown here is derived from an EMBL/GenBank/DDBJ whole genome shotgun (WGS) entry which is preliminary data.</text>
</comment>
<comment type="similarity">
    <text evidence="1">Belongs to the short-chain dehydrogenases/reductases (SDR) family.</text>
</comment>
<proteinExistence type="inferred from homology"/>
<evidence type="ECO:0000256" key="1">
    <source>
        <dbReference type="ARBA" id="ARBA00006484"/>
    </source>
</evidence>
<dbReference type="PRINTS" id="PR00081">
    <property type="entry name" value="GDHRDH"/>
</dbReference>
<dbReference type="Pfam" id="PF13561">
    <property type="entry name" value="adh_short_C2"/>
    <property type="match status" value="1"/>
</dbReference>
<dbReference type="InterPro" id="IPR036291">
    <property type="entry name" value="NAD(P)-bd_dom_sf"/>
</dbReference>
<dbReference type="PANTHER" id="PTHR42760">
    <property type="entry name" value="SHORT-CHAIN DEHYDROGENASES/REDUCTASES FAMILY MEMBER"/>
    <property type="match status" value="1"/>
</dbReference>
<dbReference type="EMBL" id="LCQQ01000005">
    <property type="protein sequence ID" value="KKW21456.1"/>
    <property type="molecule type" value="Genomic_DNA"/>
</dbReference>
<gene>
    <name evidence="3" type="ORF">UY61_C0005G0007</name>
</gene>
<dbReference type="PANTHER" id="PTHR42760:SF133">
    <property type="entry name" value="3-OXOACYL-[ACYL-CARRIER-PROTEIN] REDUCTASE"/>
    <property type="match status" value="1"/>
</dbReference>
<keyword evidence="2" id="KW-0560">Oxidoreductase</keyword>
<protein>
    <submittedName>
        <fullName evidence="3">Dehydrogenase</fullName>
    </submittedName>
</protein>
<dbReference type="SUPFAM" id="SSF51735">
    <property type="entry name" value="NAD(P)-binding Rossmann-fold domains"/>
    <property type="match status" value="1"/>
</dbReference>
<name>A0A0G1WRP1_9BACT</name>
<sequence>MLITGSRGLIGSALVAHFKNTFEILELDLVLGHDLVDEVFVREWFQKNKNLYGMIVCHAYNPIAPLANTKSKKVEPYAVPLDELRNYFEINSISAFDVCRNFIKNNQRGVIINVSSIYGVASPKHHLYTNFAKPIGYSMSKAAVHMMTKYLATYYAPGVRVNTVVLGGVPAGKQNTLFLAGYNRHVPLGRMMAVDEVLSVFDFLLDKRSSYVTGTEIFVDGGWTAW</sequence>